<dbReference type="InterPro" id="IPR013780">
    <property type="entry name" value="Glyco_hydro_b"/>
</dbReference>
<sequence>MEKGKFQYRKNRNLSLFIVGILGFNLACSSDTDPTFEPPRQIEELGKAEIWLTTGDQSKLLSKESDLSITELVENQIPTITIDSGDKKQTIEGFGAAVTGSSAYLINQKMSAAQRTNLLRELFDPNQGIGLSYLRMTIGASDFSLSDYTYNDLPSGQTDYNLEKFSIAKDKEDVVPVLQEISNIAPAINIMGSPWSPPAWMKTNNNLRGGRLKTESYEVYSDYFVKYIEAYKAENIGIKSISVQNEPLHFTAGYPCMEMSPSEQNVFIRDFLGPKFAENGVQTEIILYDHNWDNTNYAISILNDPITKSFVAGSAFHGYAGNVNSMSLVHNAHTDRGLYFTEISGGEWATNFSDNLQWNMSNILIGTTRNWSKNVLMWNLALDQNHGPLNNGCQDCRGVVTINNSTGQVTRNVEYYSLGHFSKFVRPGDWRIGSTTSGDFGGLEHVAFSDNSGEKVMVIANNNQTTKEIKIKENDRQITYSIPAKSVATIIWD</sequence>
<evidence type="ECO:0000259" key="5">
    <source>
        <dbReference type="Pfam" id="PF02055"/>
    </source>
</evidence>
<protein>
    <submittedName>
        <fullName evidence="7">Glucan endo-1,6-beta-glucosidase</fullName>
    </submittedName>
</protein>
<comment type="caution">
    <text evidence="7">The sequence shown here is derived from an EMBL/GenBank/DDBJ whole genome shotgun (WGS) entry which is preliminary data.</text>
</comment>
<gene>
    <name evidence="7" type="ORF">MM236_15660</name>
</gene>
<keyword evidence="4" id="KW-0326">Glycosidase</keyword>
<evidence type="ECO:0000256" key="3">
    <source>
        <dbReference type="ARBA" id="ARBA00022801"/>
    </source>
</evidence>
<dbReference type="InterPro" id="IPR017853">
    <property type="entry name" value="GH"/>
</dbReference>
<evidence type="ECO:0000256" key="2">
    <source>
        <dbReference type="ARBA" id="ARBA00022729"/>
    </source>
</evidence>
<dbReference type="InterPro" id="IPR033452">
    <property type="entry name" value="GH30_C"/>
</dbReference>
<organism evidence="7 8">
    <name type="scientific">Belliella calami</name>
    <dbReference type="NCBI Taxonomy" id="2923436"/>
    <lineage>
        <taxon>Bacteria</taxon>
        <taxon>Pseudomonadati</taxon>
        <taxon>Bacteroidota</taxon>
        <taxon>Cytophagia</taxon>
        <taxon>Cytophagales</taxon>
        <taxon>Cyclobacteriaceae</taxon>
        <taxon>Belliella</taxon>
    </lineage>
</organism>
<evidence type="ECO:0000256" key="1">
    <source>
        <dbReference type="ARBA" id="ARBA00005382"/>
    </source>
</evidence>
<keyword evidence="3 4" id="KW-0378">Hydrolase</keyword>
<feature type="domain" description="Glycosyl hydrolase family 30 TIM-barrel" evidence="5">
    <location>
        <begin position="91"/>
        <end position="425"/>
    </location>
</feature>
<feature type="domain" description="Glycosyl hydrolase family 30 beta sandwich" evidence="6">
    <location>
        <begin position="431"/>
        <end position="490"/>
    </location>
</feature>
<comment type="similarity">
    <text evidence="1 4">Belongs to the glycosyl hydrolase 30 family.</text>
</comment>
<dbReference type="PRINTS" id="PR00843">
    <property type="entry name" value="GLHYDRLASE30"/>
</dbReference>
<dbReference type="SUPFAM" id="SSF51445">
    <property type="entry name" value="(Trans)glycosidases"/>
    <property type="match status" value="1"/>
</dbReference>
<accession>A0ABS9USI4</accession>
<dbReference type="EMBL" id="JAKZGS010000016">
    <property type="protein sequence ID" value="MCH7399439.1"/>
    <property type="molecule type" value="Genomic_DNA"/>
</dbReference>
<dbReference type="Gene3D" id="3.20.20.80">
    <property type="entry name" value="Glycosidases"/>
    <property type="match status" value="1"/>
</dbReference>
<dbReference type="InterPro" id="IPR033453">
    <property type="entry name" value="Glyco_hydro_30_TIM-barrel"/>
</dbReference>
<dbReference type="PANTHER" id="PTHR11069">
    <property type="entry name" value="GLUCOSYLCERAMIDASE"/>
    <property type="match status" value="1"/>
</dbReference>
<evidence type="ECO:0000256" key="4">
    <source>
        <dbReference type="RuleBase" id="RU361188"/>
    </source>
</evidence>
<evidence type="ECO:0000259" key="6">
    <source>
        <dbReference type="Pfam" id="PF17189"/>
    </source>
</evidence>
<keyword evidence="2" id="KW-0732">Signal</keyword>
<evidence type="ECO:0000313" key="8">
    <source>
        <dbReference type="Proteomes" id="UP001165488"/>
    </source>
</evidence>
<evidence type="ECO:0000313" key="7">
    <source>
        <dbReference type="EMBL" id="MCH7399439.1"/>
    </source>
</evidence>
<proteinExistence type="inferred from homology"/>
<dbReference type="RefSeq" id="WP_241275937.1">
    <property type="nucleotide sequence ID" value="NZ_JAKZGS010000016.1"/>
</dbReference>
<dbReference type="Pfam" id="PF17189">
    <property type="entry name" value="Glyco_hydro_30C"/>
    <property type="match status" value="1"/>
</dbReference>
<dbReference type="InterPro" id="IPR001139">
    <property type="entry name" value="Glyco_hydro_30"/>
</dbReference>
<dbReference type="Pfam" id="PF02055">
    <property type="entry name" value="Glyco_hydro_30"/>
    <property type="match status" value="1"/>
</dbReference>
<reference evidence="7" key="1">
    <citation type="submission" date="2022-03" db="EMBL/GenBank/DDBJ databases">
        <title>De novo assembled genomes of Belliella spp. (Cyclobacteriaceae) strains.</title>
        <authorList>
            <person name="Szabo A."/>
            <person name="Korponai K."/>
            <person name="Felfoldi T."/>
        </authorList>
    </citation>
    <scope>NUCLEOTIDE SEQUENCE</scope>
    <source>
        <strain evidence="7">DSM 107340</strain>
    </source>
</reference>
<dbReference type="Proteomes" id="UP001165488">
    <property type="component" value="Unassembled WGS sequence"/>
</dbReference>
<dbReference type="PANTHER" id="PTHR11069:SF23">
    <property type="entry name" value="LYSOSOMAL ACID GLUCOSYLCERAMIDASE"/>
    <property type="match status" value="1"/>
</dbReference>
<name>A0ABS9USI4_9BACT</name>
<dbReference type="Gene3D" id="2.60.40.1180">
    <property type="entry name" value="Golgi alpha-mannosidase II"/>
    <property type="match status" value="1"/>
</dbReference>
<keyword evidence="8" id="KW-1185">Reference proteome</keyword>